<reference evidence="2" key="1">
    <citation type="submission" date="2020-08" db="EMBL/GenBank/DDBJ databases">
        <title>Multicomponent nature underlies the extraordinary mechanical properties of spider dragline silk.</title>
        <authorList>
            <person name="Kono N."/>
            <person name="Nakamura H."/>
            <person name="Mori M."/>
            <person name="Yoshida Y."/>
            <person name="Ohtoshi R."/>
            <person name="Malay A.D."/>
            <person name="Moran D.A.P."/>
            <person name="Tomita M."/>
            <person name="Numata K."/>
            <person name="Arakawa K."/>
        </authorList>
    </citation>
    <scope>NUCLEOTIDE SEQUENCE</scope>
</reference>
<dbReference type="Proteomes" id="UP000887013">
    <property type="component" value="Unassembled WGS sequence"/>
</dbReference>
<dbReference type="OrthoDB" id="6436874at2759"/>
<evidence type="ECO:0000313" key="2">
    <source>
        <dbReference type="EMBL" id="GFS36165.1"/>
    </source>
</evidence>
<comment type="caution">
    <text evidence="2">The sequence shown here is derived from an EMBL/GenBank/DDBJ whole genome shotgun (WGS) entry which is preliminary data.</text>
</comment>
<accession>A0A8X6J548</accession>
<protein>
    <submittedName>
        <fullName evidence="2">Retrovirus-related Pol polyprotein from transposon TNT 1-94</fullName>
    </submittedName>
</protein>
<name>A0A8X6J548_NEPPI</name>
<dbReference type="InterPro" id="IPR013103">
    <property type="entry name" value="RVT_2"/>
</dbReference>
<organism evidence="2 3">
    <name type="scientific">Nephila pilipes</name>
    <name type="common">Giant wood spider</name>
    <name type="synonym">Nephila maculata</name>
    <dbReference type="NCBI Taxonomy" id="299642"/>
    <lineage>
        <taxon>Eukaryota</taxon>
        <taxon>Metazoa</taxon>
        <taxon>Ecdysozoa</taxon>
        <taxon>Arthropoda</taxon>
        <taxon>Chelicerata</taxon>
        <taxon>Arachnida</taxon>
        <taxon>Araneae</taxon>
        <taxon>Araneomorphae</taxon>
        <taxon>Entelegynae</taxon>
        <taxon>Araneoidea</taxon>
        <taxon>Nephilidae</taxon>
        <taxon>Nephila</taxon>
    </lineage>
</organism>
<dbReference type="AlphaFoldDB" id="A0A8X6J548"/>
<keyword evidence="3" id="KW-1185">Reference proteome</keyword>
<dbReference type="PANTHER" id="PTHR11439">
    <property type="entry name" value="GAG-POL-RELATED RETROTRANSPOSON"/>
    <property type="match status" value="1"/>
</dbReference>
<gene>
    <name evidence="2" type="ORF">NPIL_265711</name>
</gene>
<dbReference type="InterPro" id="IPR043502">
    <property type="entry name" value="DNA/RNA_pol_sf"/>
</dbReference>
<proteinExistence type="predicted"/>
<dbReference type="EMBL" id="BMAW01042800">
    <property type="protein sequence ID" value="GFS36165.1"/>
    <property type="molecule type" value="Genomic_DNA"/>
</dbReference>
<feature type="domain" description="Reverse transcriptase Ty1/copia-type" evidence="1">
    <location>
        <begin position="25"/>
        <end position="166"/>
    </location>
</feature>
<dbReference type="PANTHER" id="PTHR11439:SF483">
    <property type="entry name" value="PEPTIDE SYNTHASE GLIP-LIKE, PUTATIVE (AFU_ORTHOLOGUE AFUA_3G12920)-RELATED"/>
    <property type="match status" value="1"/>
</dbReference>
<dbReference type="CDD" id="cd09272">
    <property type="entry name" value="RNase_HI_RT_Ty1"/>
    <property type="match status" value="1"/>
</dbReference>
<dbReference type="SUPFAM" id="SSF56672">
    <property type="entry name" value="DNA/RNA polymerases"/>
    <property type="match status" value="1"/>
</dbReference>
<evidence type="ECO:0000313" key="3">
    <source>
        <dbReference type="Proteomes" id="UP000887013"/>
    </source>
</evidence>
<dbReference type="GO" id="GO:0071897">
    <property type="term" value="P:DNA biosynthetic process"/>
    <property type="evidence" value="ECO:0007669"/>
    <property type="project" value="UniProtKB-ARBA"/>
</dbReference>
<sequence length="394" mass="44273">MASEDSDKWLTSMKEELKSLSNNNTWDTIRTVLSIAAARKLKLSQFDVKIAFLYGDLSEAIYMTQPEGFSDSSGQVCKLLKSIYGLKQAPRCWNKRFAENSRLKQSNCDSCLLFNDEKSMYLIVHVDDGIIAADKEQTVKLFLKKLESEFSVVIGEVNYFLGMQIEHLESVNTPIEKGAISTNDSVSLSADIPYREAVGSLMFLAIVTRPDITYAVGVCSEVLDKPQQMHWTMVKRILRYLNGTKKCGIMCLGVMSATLESYSDWDYAGDPLTRRSTSGMVFKFNEGAIAWRSQRQSCIALSTTEVEFIAAGQTAKEAIWLNNLLKKLCCVTSVPSLQIDNQSAIHLVKNPEFHNRTKHIDIHSKFIREQHENKQLNVINCSSEVQAADILTSC</sequence>
<evidence type="ECO:0000259" key="1">
    <source>
        <dbReference type="Pfam" id="PF07727"/>
    </source>
</evidence>
<dbReference type="Pfam" id="PF07727">
    <property type="entry name" value="RVT_2"/>
    <property type="match status" value="1"/>
</dbReference>